<sequence length="320" mass="37158">MNTSSKRFSKTFTEHEEMKKNANKTITELRIQQKNAIQNLDYDTAESIESKISAEKQAIVEYLFQQRCQEFEKRLAQIVADSFAYLDEIRENYKKEERQIRIRINNDFDQVRDRQVKALISLEKDYAAARLRETERIVPEQEELLQKSKNAALIKDFELARQYRDSAALIAEADLETRLARLDNDFESLRKTTISKQREDIELLSKRLDEELKILADRFQLKLKREDEKRNVKIIAHFEKYSCIVCGTTDITDPEVRIKKLDYICTSVLLGMNCPKPKGIGDTTATNSTLENTKLQNAKKSTTASRTGTRTTTTANKRTK</sequence>
<organism evidence="3 4">
    <name type="scientific">Tritrichomonas foetus</name>
    <dbReference type="NCBI Taxonomy" id="1144522"/>
    <lineage>
        <taxon>Eukaryota</taxon>
        <taxon>Metamonada</taxon>
        <taxon>Parabasalia</taxon>
        <taxon>Tritrichomonadida</taxon>
        <taxon>Tritrichomonadidae</taxon>
        <taxon>Tritrichomonas</taxon>
    </lineage>
</organism>
<feature type="region of interest" description="Disordered" evidence="2">
    <location>
        <begin position="283"/>
        <end position="320"/>
    </location>
</feature>
<feature type="compositionally biased region" description="Polar residues" evidence="2">
    <location>
        <begin position="283"/>
        <end position="296"/>
    </location>
</feature>
<reference evidence="3" key="1">
    <citation type="submission" date="2016-10" db="EMBL/GenBank/DDBJ databases">
        <authorList>
            <person name="Benchimol M."/>
            <person name="Almeida L.G."/>
            <person name="Vasconcelos A.T."/>
            <person name="Perreira-Neves A."/>
            <person name="Rosa I.A."/>
            <person name="Tasca T."/>
            <person name="Bogo M.R."/>
            <person name="de Souza W."/>
        </authorList>
    </citation>
    <scope>NUCLEOTIDE SEQUENCE [LARGE SCALE GENOMIC DNA]</scope>
    <source>
        <strain evidence="3">K</strain>
    </source>
</reference>
<dbReference type="Proteomes" id="UP000179807">
    <property type="component" value="Unassembled WGS sequence"/>
</dbReference>
<keyword evidence="1" id="KW-0175">Coiled coil</keyword>
<accession>A0A1J4J5H0</accession>
<feature type="coiled-coil region" evidence="1">
    <location>
        <begin position="172"/>
        <end position="218"/>
    </location>
</feature>
<dbReference type="RefSeq" id="XP_068347633.1">
    <property type="nucleotide sequence ID" value="XM_068495856.1"/>
</dbReference>
<dbReference type="GeneID" id="94830560"/>
<protein>
    <submittedName>
        <fullName evidence="3">Uncharacterized protein</fullName>
    </submittedName>
</protein>
<feature type="compositionally biased region" description="Low complexity" evidence="2">
    <location>
        <begin position="298"/>
        <end position="320"/>
    </location>
</feature>
<evidence type="ECO:0000256" key="1">
    <source>
        <dbReference type="SAM" id="Coils"/>
    </source>
</evidence>
<keyword evidence="4" id="KW-1185">Reference proteome</keyword>
<evidence type="ECO:0000313" key="4">
    <source>
        <dbReference type="Proteomes" id="UP000179807"/>
    </source>
</evidence>
<dbReference type="AlphaFoldDB" id="A0A1J4J5H0"/>
<gene>
    <name evidence="3" type="ORF">TRFO_11127</name>
</gene>
<dbReference type="EMBL" id="MLAK01001315">
    <property type="protein sequence ID" value="OHS94496.1"/>
    <property type="molecule type" value="Genomic_DNA"/>
</dbReference>
<comment type="caution">
    <text evidence="3">The sequence shown here is derived from an EMBL/GenBank/DDBJ whole genome shotgun (WGS) entry which is preliminary data.</text>
</comment>
<name>A0A1J4J5H0_9EUKA</name>
<evidence type="ECO:0000313" key="3">
    <source>
        <dbReference type="EMBL" id="OHS94496.1"/>
    </source>
</evidence>
<dbReference type="VEuPathDB" id="TrichDB:TRFO_11127"/>
<feature type="coiled-coil region" evidence="1">
    <location>
        <begin position="12"/>
        <end position="39"/>
    </location>
</feature>
<proteinExistence type="predicted"/>
<evidence type="ECO:0000256" key="2">
    <source>
        <dbReference type="SAM" id="MobiDB-lite"/>
    </source>
</evidence>